<sequence>MYVHNIALRDQGPPFALHESELKGKKVLLYFNYYSTMEGGYVFKPLEGCYDRMKQVYPNSEVLFAPLEEFTKPSSKRASMADFSPFCSWLSNQ</sequence>
<keyword evidence="2" id="KW-1185">Reference proteome</keyword>
<protein>
    <submittedName>
        <fullName evidence="1">Uncharacterized protein</fullName>
    </submittedName>
</protein>
<evidence type="ECO:0000313" key="1">
    <source>
        <dbReference type="EMBL" id="VFQ63201.1"/>
    </source>
</evidence>
<gene>
    <name evidence="1" type="ORF">CCAM_LOCUS4977</name>
</gene>
<evidence type="ECO:0000313" key="2">
    <source>
        <dbReference type="Proteomes" id="UP000595140"/>
    </source>
</evidence>
<organism evidence="1 2">
    <name type="scientific">Cuscuta campestris</name>
    <dbReference type="NCBI Taxonomy" id="132261"/>
    <lineage>
        <taxon>Eukaryota</taxon>
        <taxon>Viridiplantae</taxon>
        <taxon>Streptophyta</taxon>
        <taxon>Embryophyta</taxon>
        <taxon>Tracheophyta</taxon>
        <taxon>Spermatophyta</taxon>
        <taxon>Magnoliopsida</taxon>
        <taxon>eudicotyledons</taxon>
        <taxon>Gunneridae</taxon>
        <taxon>Pentapetalae</taxon>
        <taxon>asterids</taxon>
        <taxon>lamiids</taxon>
        <taxon>Solanales</taxon>
        <taxon>Convolvulaceae</taxon>
        <taxon>Cuscuteae</taxon>
        <taxon>Cuscuta</taxon>
        <taxon>Cuscuta subgen. Grammica</taxon>
        <taxon>Cuscuta sect. Cleistogrammica</taxon>
    </lineage>
</organism>
<reference evidence="1 2" key="1">
    <citation type="submission" date="2018-04" db="EMBL/GenBank/DDBJ databases">
        <authorList>
            <person name="Vogel A."/>
        </authorList>
    </citation>
    <scope>NUCLEOTIDE SEQUENCE [LARGE SCALE GENOMIC DNA]</scope>
</reference>
<accession>A0A484KB49</accession>
<proteinExistence type="predicted"/>
<name>A0A484KB49_9ASTE</name>
<dbReference type="AlphaFoldDB" id="A0A484KB49"/>
<dbReference type="Proteomes" id="UP000595140">
    <property type="component" value="Unassembled WGS sequence"/>
</dbReference>
<dbReference type="EMBL" id="OOIL02000273">
    <property type="protein sequence ID" value="VFQ63201.1"/>
    <property type="molecule type" value="Genomic_DNA"/>
</dbReference>